<name>A0A3L8RXH1_CHLGU</name>
<evidence type="ECO:0000313" key="1">
    <source>
        <dbReference type="EMBL" id="RLV88854.1"/>
    </source>
</evidence>
<organism evidence="1 2">
    <name type="scientific">Chloebia gouldiae</name>
    <name type="common">Gouldian finch</name>
    <name type="synonym">Erythrura gouldiae</name>
    <dbReference type="NCBI Taxonomy" id="44316"/>
    <lineage>
        <taxon>Eukaryota</taxon>
        <taxon>Metazoa</taxon>
        <taxon>Chordata</taxon>
        <taxon>Craniata</taxon>
        <taxon>Vertebrata</taxon>
        <taxon>Euteleostomi</taxon>
        <taxon>Archelosauria</taxon>
        <taxon>Archosauria</taxon>
        <taxon>Dinosauria</taxon>
        <taxon>Saurischia</taxon>
        <taxon>Theropoda</taxon>
        <taxon>Coelurosauria</taxon>
        <taxon>Aves</taxon>
        <taxon>Neognathae</taxon>
        <taxon>Neoaves</taxon>
        <taxon>Telluraves</taxon>
        <taxon>Australaves</taxon>
        <taxon>Passeriformes</taxon>
        <taxon>Passeroidea</taxon>
        <taxon>Passeridae</taxon>
        <taxon>Chloebia</taxon>
    </lineage>
</organism>
<dbReference type="Proteomes" id="UP000276834">
    <property type="component" value="Unassembled WGS sequence"/>
</dbReference>
<comment type="caution">
    <text evidence="1">The sequence shown here is derived from an EMBL/GenBank/DDBJ whole genome shotgun (WGS) entry which is preliminary data.</text>
</comment>
<sequence>MQEDWLWVGRAKCQADKVEQARKSEMNQDGPVWDDLASSMLYTKASPEMPPAVTQFCNSAEPPPHSLPHLLLAQQQLQELAFLSLQVVPAAQIQHIQAAAPICCPECSLQASPCLWASSSSSLKQSSGVLSTKESLRRSYTKDAPDPGFPCCQTSGNLVTADAIFLWHLHRAII</sequence>
<proteinExistence type="predicted"/>
<dbReference type="AlphaFoldDB" id="A0A3L8RXH1"/>
<protein>
    <submittedName>
        <fullName evidence="1">Uncharacterized protein</fullName>
    </submittedName>
</protein>
<accession>A0A3L8RXH1</accession>
<dbReference type="EMBL" id="QUSF01000166">
    <property type="protein sequence ID" value="RLV88854.1"/>
    <property type="molecule type" value="Genomic_DNA"/>
</dbReference>
<keyword evidence="2" id="KW-1185">Reference proteome</keyword>
<evidence type="ECO:0000313" key="2">
    <source>
        <dbReference type="Proteomes" id="UP000276834"/>
    </source>
</evidence>
<reference evidence="1 2" key="1">
    <citation type="journal article" date="2018" name="Proc. R. Soc. B">
        <title>A non-coding region near Follistatin controls head colour polymorphism in the Gouldian finch.</title>
        <authorList>
            <person name="Toomey M.B."/>
            <person name="Marques C.I."/>
            <person name="Andrade P."/>
            <person name="Araujo P.M."/>
            <person name="Sabatino S."/>
            <person name="Gazda M.A."/>
            <person name="Afonso S."/>
            <person name="Lopes R.J."/>
            <person name="Corbo J.C."/>
            <person name="Carneiro M."/>
        </authorList>
    </citation>
    <scope>NUCLEOTIDE SEQUENCE [LARGE SCALE GENOMIC DNA]</scope>
    <source>
        <strain evidence="1">Red01</strain>
        <tissue evidence="1">Muscle</tissue>
    </source>
</reference>
<gene>
    <name evidence="1" type="ORF">DV515_00015229</name>
</gene>